<keyword evidence="1" id="KW-0472">Membrane</keyword>
<proteinExistence type="predicted"/>
<evidence type="ECO:0000256" key="1">
    <source>
        <dbReference type="SAM" id="Phobius"/>
    </source>
</evidence>
<keyword evidence="1" id="KW-0812">Transmembrane</keyword>
<dbReference type="Proteomes" id="UP000266005">
    <property type="component" value="Unassembled WGS sequence"/>
</dbReference>
<keyword evidence="3" id="KW-1185">Reference proteome</keyword>
<feature type="transmembrane region" description="Helical" evidence="1">
    <location>
        <begin position="12"/>
        <end position="30"/>
    </location>
</feature>
<dbReference type="AlphaFoldDB" id="A0A399RT32"/>
<dbReference type="RefSeq" id="WP_119433108.1">
    <property type="nucleotide sequence ID" value="NZ_QWGE01000005.1"/>
</dbReference>
<comment type="caution">
    <text evidence="2">The sequence shown here is derived from an EMBL/GenBank/DDBJ whole genome shotgun (WGS) entry which is preliminary data.</text>
</comment>
<protein>
    <submittedName>
        <fullName evidence="2">Uncharacterized protein</fullName>
    </submittedName>
</protein>
<evidence type="ECO:0000313" key="2">
    <source>
        <dbReference type="EMBL" id="RIJ34248.1"/>
    </source>
</evidence>
<dbReference type="EMBL" id="QWGE01000005">
    <property type="protein sequence ID" value="RIJ34248.1"/>
    <property type="molecule type" value="Genomic_DNA"/>
</dbReference>
<keyword evidence="1" id="KW-1133">Transmembrane helix</keyword>
<sequence>MKNYTLLRFVKLNLYFFVMYSLLTALWYGLSGKFAGAAGTVLQEIALNAAVFSLLFSVTILLWYRRTELRVPVQKYKPEQLRQKIEEAGYLKVSGHKHAYEVYKPAPPKAPALAGKIFVQKTANFYVLQGPTKYLKGINGKV</sequence>
<accession>A0A399RT32</accession>
<evidence type="ECO:0000313" key="3">
    <source>
        <dbReference type="Proteomes" id="UP000266005"/>
    </source>
</evidence>
<name>A0A399RT32_9BACT</name>
<feature type="transmembrane region" description="Helical" evidence="1">
    <location>
        <begin position="45"/>
        <end position="64"/>
    </location>
</feature>
<dbReference type="OrthoDB" id="852347at2"/>
<gene>
    <name evidence="2" type="ORF">D1627_15070</name>
</gene>
<reference evidence="3" key="1">
    <citation type="submission" date="2018-08" db="EMBL/GenBank/DDBJ databases">
        <title>Mucilaginibacter sp. MYSH2.</title>
        <authorList>
            <person name="Seo T."/>
        </authorList>
    </citation>
    <scope>NUCLEOTIDE SEQUENCE [LARGE SCALE GENOMIC DNA]</scope>
    <source>
        <strain evidence="3">KIRAN</strain>
    </source>
</reference>
<organism evidence="2 3">
    <name type="scientific">Pontibacter oryzae</name>
    <dbReference type="NCBI Taxonomy" id="2304593"/>
    <lineage>
        <taxon>Bacteria</taxon>
        <taxon>Pseudomonadati</taxon>
        <taxon>Bacteroidota</taxon>
        <taxon>Cytophagia</taxon>
        <taxon>Cytophagales</taxon>
        <taxon>Hymenobacteraceae</taxon>
        <taxon>Pontibacter</taxon>
    </lineage>
</organism>